<keyword evidence="3" id="KW-0808">Transferase</keyword>
<name>A0AA38UBG0_9AGAR</name>
<accession>A0AA38UBG0</accession>
<evidence type="ECO:0000313" key="3">
    <source>
        <dbReference type="EMBL" id="KAJ3832682.1"/>
    </source>
</evidence>
<dbReference type="InterPro" id="IPR011009">
    <property type="entry name" value="Kinase-like_dom_sf"/>
</dbReference>
<dbReference type="AlphaFoldDB" id="A0AA38UBG0"/>
<keyword evidence="3" id="KW-0418">Kinase</keyword>
<sequence length="324" mass="37575">MQRRNERTKWLLYTLLCVAADVIDTFLSNAVSNRVPYESLQPSDVDDLSDEEIQELAKKAPRLHSKHAVFKLTPGTIAKVAQDMDEDMSDASEANALNLIFAKTTIPVPRVRRVVEFKWERDYLIVLDYIKGPTLAEVWPTYSIWQKIGVAFTLRRYIRQLRGLKASPSTPPGPIGKDGPRMCESPIFGRVRSRRGPFASYAELTSFFNKGAQLAYDFWHKFPKDHPRRETRFDDSEALVLTHQDINPRNIIVGEDGTLWMIDWAWSGYYPPWFEYVAMNCQLENEEDRGSYYKHWDLLIPFVCGPCFEQEKWLLYTMGGLQFC</sequence>
<comment type="caution">
    <text evidence="3">The sequence shown here is derived from an EMBL/GenBank/DDBJ whole genome shotgun (WGS) entry which is preliminary data.</text>
</comment>
<evidence type="ECO:0000313" key="4">
    <source>
        <dbReference type="Proteomes" id="UP001163846"/>
    </source>
</evidence>
<evidence type="ECO:0000259" key="2">
    <source>
        <dbReference type="Pfam" id="PF01636"/>
    </source>
</evidence>
<gene>
    <name evidence="3" type="ORF">F5878DRAFT_634590</name>
</gene>
<dbReference type="SUPFAM" id="SSF56112">
    <property type="entry name" value="Protein kinase-like (PK-like)"/>
    <property type="match status" value="1"/>
</dbReference>
<feature type="signal peptide" evidence="1">
    <location>
        <begin position="1"/>
        <end position="20"/>
    </location>
</feature>
<keyword evidence="4" id="KW-1185">Reference proteome</keyword>
<dbReference type="Pfam" id="PF01636">
    <property type="entry name" value="APH"/>
    <property type="match status" value="1"/>
</dbReference>
<dbReference type="PANTHER" id="PTHR21310:SF39">
    <property type="entry name" value="AMINOGLYCOSIDE PHOSPHOTRANSFERASE DOMAIN-CONTAINING PROTEIN"/>
    <property type="match status" value="1"/>
</dbReference>
<dbReference type="EMBL" id="MU806883">
    <property type="protein sequence ID" value="KAJ3832682.1"/>
    <property type="molecule type" value="Genomic_DNA"/>
</dbReference>
<dbReference type="Gene3D" id="3.90.1200.10">
    <property type="match status" value="1"/>
</dbReference>
<dbReference type="GO" id="GO:0016301">
    <property type="term" value="F:kinase activity"/>
    <property type="evidence" value="ECO:0007669"/>
    <property type="project" value="UniProtKB-KW"/>
</dbReference>
<dbReference type="PANTHER" id="PTHR21310">
    <property type="entry name" value="AMINOGLYCOSIDE PHOSPHOTRANSFERASE-RELATED-RELATED"/>
    <property type="match status" value="1"/>
</dbReference>
<dbReference type="Proteomes" id="UP001163846">
    <property type="component" value="Unassembled WGS sequence"/>
</dbReference>
<dbReference type="InterPro" id="IPR051678">
    <property type="entry name" value="AGP_Transferase"/>
</dbReference>
<reference evidence="3" key="1">
    <citation type="submission" date="2022-08" db="EMBL/GenBank/DDBJ databases">
        <authorList>
            <consortium name="DOE Joint Genome Institute"/>
            <person name="Min B."/>
            <person name="Riley R."/>
            <person name="Sierra-Patev S."/>
            <person name="Naranjo-Ortiz M."/>
            <person name="Looney B."/>
            <person name="Konkel Z."/>
            <person name="Slot J.C."/>
            <person name="Sakamoto Y."/>
            <person name="Steenwyk J.L."/>
            <person name="Rokas A."/>
            <person name="Carro J."/>
            <person name="Camarero S."/>
            <person name="Ferreira P."/>
            <person name="Molpeceres G."/>
            <person name="Ruiz-Duenas F.J."/>
            <person name="Serrano A."/>
            <person name="Henrissat B."/>
            <person name="Drula E."/>
            <person name="Hughes K.W."/>
            <person name="Mata J.L."/>
            <person name="Ishikawa N.K."/>
            <person name="Vargas-Isla R."/>
            <person name="Ushijima S."/>
            <person name="Smith C.A."/>
            <person name="Ahrendt S."/>
            <person name="Andreopoulos W."/>
            <person name="He G."/>
            <person name="Labutti K."/>
            <person name="Lipzen A."/>
            <person name="Ng V."/>
            <person name="Sandor L."/>
            <person name="Barry K."/>
            <person name="Martinez A.T."/>
            <person name="Xiao Y."/>
            <person name="Gibbons J.G."/>
            <person name="Terashima K."/>
            <person name="Hibbett D.S."/>
            <person name="Grigoriev I.V."/>
        </authorList>
    </citation>
    <scope>NUCLEOTIDE SEQUENCE</scope>
    <source>
        <strain evidence="3">TFB9207</strain>
    </source>
</reference>
<keyword evidence="1" id="KW-0732">Signal</keyword>
<feature type="domain" description="Aminoglycoside phosphotransferase" evidence="2">
    <location>
        <begin position="99"/>
        <end position="277"/>
    </location>
</feature>
<evidence type="ECO:0000256" key="1">
    <source>
        <dbReference type="SAM" id="SignalP"/>
    </source>
</evidence>
<feature type="chain" id="PRO_5041201384" evidence="1">
    <location>
        <begin position="21"/>
        <end position="324"/>
    </location>
</feature>
<proteinExistence type="predicted"/>
<protein>
    <submittedName>
        <fullName evidence="3">Kinase-like domain-containing protein</fullName>
    </submittedName>
</protein>
<organism evidence="3 4">
    <name type="scientific">Lentinula raphanica</name>
    <dbReference type="NCBI Taxonomy" id="153919"/>
    <lineage>
        <taxon>Eukaryota</taxon>
        <taxon>Fungi</taxon>
        <taxon>Dikarya</taxon>
        <taxon>Basidiomycota</taxon>
        <taxon>Agaricomycotina</taxon>
        <taxon>Agaricomycetes</taxon>
        <taxon>Agaricomycetidae</taxon>
        <taxon>Agaricales</taxon>
        <taxon>Marasmiineae</taxon>
        <taxon>Omphalotaceae</taxon>
        <taxon>Lentinula</taxon>
    </lineage>
</organism>
<dbReference type="InterPro" id="IPR002575">
    <property type="entry name" value="Aminoglycoside_PTrfase"/>
</dbReference>